<dbReference type="PROSITE" id="PS50088">
    <property type="entry name" value="ANK_REPEAT"/>
    <property type="match status" value="2"/>
</dbReference>
<organism evidence="3 4">
    <name type="scientific">Neonectria punicea</name>
    <dbReference type="NCBI Taxonomy" id="979145"/>
    <lineage>
        <taxon>Eukaryota</taxon>
        <taxon>Fungi</taxon>
        <taxon>Dikarya</taxon>
        <taxon>Ascomycota</taxon>
        <taxon>Pezizomycotina</taxon>
        <taxon>Sordariomycetes</taxon>
        <taxon>Hypocreomycetidae</taxon>
        <taxon>Hypocreales</taxon>
        <taxon>Nectriaceae</taxon>
        <taxon>Neonectria</taxon>
    </lineage>
</organism>
<evidence type="ECO:0000256" key="1">
    <source>
        <dbReference type="PROSITE-ProRule" id="PRU00023"/>
    </source>
</evidence>
<dbReference type="Pfam" id="PF12796">
    <property type="entry name" value="Ank_2"/>
    <property type="match status" value="1"/>
</dbReference>
<keyword evidence="4" id="KW-1185">Reference proteome</keyword>
<feature type="domain" description="Heterokaryon incompatibility" evidence="2">
    <location>
        <begin position="22"/>
        <end position="123"/>
    </location>
</feature>
<name>A0ABR1GIP8_9HYPO</name>
<evidence type="ECO:0000313" key="4">
    <source>
        <dbReference type="Proteomes" id="UP001498476"/>
    </source>
</evidence>
<dbReference type="Proteomes" id="UP001498476">
    <property type="component" value="Unassembled WGS sequence"/>
</dbReference>
<feature type="repeat" description="ANK" evidence="1">
    <location>
        <begin position="778"/>
        <end position="801"/>
    </location>
</feature>
<gene>
    <name evidence="3" type="ORF">QQX98_012516</name>
</gene>
<dbReference type="SMART" id="SM00248">
    <property type="entry name" value="ANK"/>
    <property type="match status" value="7"/>
</dbReference>
<dbReference type="Gene3D" id="1.25.40.20">
    <property type="entry name" value="Ankyrin repeat-containing domain"/>
    <property type="match status" value="2"/>
</dbReference>
<dbReference type="InterPro" id="IPR010730">
    <property type="entry name" value="HET"/>
</dbReference>
<dbReference type="EMBL" id="JAZAVJ010000377">
    <property type="protein sequence ID" value="KAK7398111.1"/>
    <property type="molecule type" value="Genomic_DNA"/>
</dbReference>
<accession>A0ABR1GIP8</accession>
<dbReference type="InterPro" id="IPR036770">
    <property type="entry name" value="Ankyrin_rpt-contain_sf"/>
</dbReference>
<dbReference type="InterPro" id="IPR002110">
    <property type="entry name" value="Ankyrin_rpt"/>
</dbReference>
<comment type="caution">
    <text evidence="3">The sequence shown here is derived from an EMBL/GenBank/DDBJ whole genome shotgun (WGS) entry which is preliminary data.</text>
</comment>
<evidence type="ECO:0000259" key="2">
    <source>
        <dbReference type="Pfam" id="PF06985"/>
    </source>
</evidence>
<dbReference type="Pfam" id="PF06985">
    <property type="entry name" value="HET"/>
    <property type="match status" value="1"/>
</dbReference>
<keyword evidence="1" id="KW-0040">ANK repeat</keyword>
<protein>
    <recommendedName>
        <fullName evidence="2">Heterokaryon incompatibility domain-containing protein</fullName>
    </recommendedName>
</protein>
<reference evidence="3 4" key="1">
    <citation type="journal article" date="2025" name="Microbiol. Resour. Announc.">
        <title>Draft genome sequences for Neonectria magnoliae and Neonectria punicea, canker pathogens of Liriodendron tulipifera and Acer saccharum in West Virginia.</title>
        <authorList>
            <person name="Petronek H.M."/>
            <person name="Kasson M.T."/>
            <person name="Metheny A.M."/>
            <person name="Stauder C.M."/>
            <person name="Lovett B."/>
            <person name="Lynch S.C."/>
            <person name="Garnas J.R."/>
            <person name="Kasson L.R."/>
            <person name="Stajich J.E."/>
        </authorList>
    </citation>
    <scope>NUCLEOTIDE SEQUENCE [LARGE SCALE GENOMIC DNA]</scope>
    <source>
        <strain evidence="3 4">NRRL 64653</strain>
    </source>
</reference>
<dbReference type="SUPFAM" id="SSF48403">
    <property type="entry name" value="Ankyrin repeat"/>
    <property type="match status" value="2"/>
</dbReference>
<dbReference type="PANTHER" id="PTHR10622:SF10">
    <property type="entry name" value="HET DOMAIN-CONTAINING PROTEIN"/>
    <property type="match status" value="1"/>
</dbReference>
<proteinExistence type="predicted"/>
<feature type="repeat" description="ANK" evidence="1">
    <location>
        <begin position="868"/>
        <end position="900"/>
    </location>
</feature>
<dbReference type="PROSITE" id="PS50297">
    <property type="entry name" value="ANK_REP_REGION"/>
    <property type="match status" value="1"/>
</dbReference>
<sequence>MRLLHTEQTLLRDFQGCDRPPYAILSHRWGEDEVILRDIQALRGNWDALDSHRENALVTGKKGFDKLASSVQLARRNGFEYIWIDTCCIDKTSSAELSEAINSMYQWYETADACYAYLNDVKPTFEEDMYMRSSTFRKSRWFRRGWTLQDYIGNKRETNQFTNLLHQITRVPHAVLLGDRAPSEASVASRMSWAATRETTRVEDIAYCLLGLFDVSMPLLYGEGEKAFTRLQEQILSQSDDETIFAWNTEESLENTFYGLLAERPASFRNSDHLEPVSRLALGEPWAMTSKGLKVEFNLQECTDTPDADCFVVLNCESRGFSKASPVIYLKRIWVDEFARVIPHKKSHRAMLFVEGSAETVFVKHKPSQRSQFIRIIADTTHFTNDTKWDILDVHPKSRWANSVIQLRPSDFRIGQALALLRIQVDQCGTIDIAVGLKLYNQREFRSWCVQLRSDSAKWNVEDKFWVVNHLLKMRPNLDDLASKSKEDINGRSMPVSVAVKERLGIRNLELVLSIQRLSNRSRQPLQHERMKEYWRKQQQSTLEVVQGPTTIYVEPERHPPFWELSFPCRRISLDPLQGMEILANIYLPQPVPDTVWSIGGAKEDLLYACLKEESFPPPPQDTFRELFYEGRLDISTLRSGDHTIDRKTPDPWTGFTPLVWALAGGQVTLATTMLQQDVLQVTKLSEGGFSALHVAAGTGRRSAIEELVRCILDEESHLAEYMSHDSRVSLLTAPSESTRDTPLHLAAAFATKISNWDLEPLSWNSFVSNSRVPQNKWGATPLHLAALTGNLAATLALLVRPVWRHDDIVRFRTNEEPRERGIMASHRAHIVDDKGRSCAWYAVYSDSPEIIKSLWPSRVPFDLADHNGFAPIHVACCLGNVSSLVALVDHGANMNVPTTDLLLLPSHMAAIYGQRECLRVLIEFKAKMHHDGDVDSPPFTAITLAIANGHLECAEMLWAADPKPFAGVVPCVVARSSDASFAHFDMKIAADLFEWEDVTPGEPEIPPPFAWDKEEGVPPQPTSVNKETAWRQKIGTWRPWSSSRHA</sequence>
<dbReference type="PANTHER" id="PTHR10622">
    <property type="entry name" value="HET DOMAIN-CONTAINING PROTEIN"/>
    <property type="match status" value="1"/>
</dbReference>
<evidence type="ECO:0000313" key="3">
    <source>
        <dbReference type="EMBL" id="KAK7398111.1"/>
    </source>
</evidence>